<evidence type="ECO:0000313" key="5">
    <source>
        <dbReference type="Proteomes" id="UP001169862"/>
    </source>
</evidence>
<dbReference type="InterPro" id="IPR018389">
    <property type="entry name" value="DctP_fam"/>
</dbReference>
<dbReference type="Pfam" id="PF03480">
    <property type="entry name" value="DctP"/>
    <property type="match status" value="1"/>
</dbReference>
<proteinExistence type="predicted"/>
<evidence type="ECO:0000313" key="6">
    <source>
        <dbReference type="Proteomes" id="UP001177341"/>
    </source>
</evidence>
<dbReference type="InterPro" id="IPR038404">
    <property type="entry name" value="TRAP_DctP_sf"/>
</dbReference>
<sequence>MRKTLIASTAIASLIFSGSALSAWTGWNIHNKDYPITDALESFIKNAEKVTDGRVSGTLYNGAVLGSQGDAIQMMQIGSVDFAGFNLGPMGTAIPEVNVLSLPFIFKDVDHMHRVMDGAFGEHLSEAMSKHGIISLGWYDAGARSFYNHVKPIVNPSDVEGMKFRVMNNELYVSMIESLKGNATPMAFNEVYQSLKTGVVDGAENNWPSYESTNHYEVAKFYSNSQHLIIPECLCVSTKAWGALSEADQAALKKEATKSVAMQRELWKKREAESRQLVIDSGVQFNEVADKAAFSEAMKPVYAQAIEAIPELEPFIKEIQSID</sequence>
<dbReference type="Gene3D" id="3.40.190.170">
    <property type="entry name" value="Bacterial extracellular solute-binding protein, family 7"/>
    <property type="match status" value="1"/>
</dbReference>
<dbReference type="EMBL" id="JAUOPG010000002">
    <property type="protein sequence ID" value="MDO6452831.1"/>
    <property type="molecule type" value="Genomic_DNA"/>
</dbReference>
<evidence type="ECO:0000313" key="3">
    <source>
        <dbReference type="EMBL" id="MDO6452831.1"/>
    </source>
</evidence>
<dbReference type="Proteomes" id="UP001169862">
    <property type="component" value="Unassembled WGS sequence"/>
</dbReference>
<feature type="chain" id="PRO_5043319816" evidence="2">
    <location>
        <begin position="23"/>
        <end position="323"/>
    </location>
</feature>
<dbReference type="EMBL" id="JAUYVO010000002">
    <property type="protein sequence ID" value="MDP2521538.1"/>
    <property type="molecule type" value="Genomic_DNA"/>
</dbReference>
<dbReference type="GeneID" id="89457102"/>
<evidence type="ECO:0000256" key="2">
    <source>
        <dbReference type="SAM" id="SignalP"/>
    </source>
</evidence>
<dbReference type="GO" id="GO:0030246">
    <property type="term" value="F:carbohydrate binding"/>
    <property type="evidence" value="ECO:0007669"/>
    <property type="project" value="TreeGrafter"/>
</dbReference>
<evidence type="ECO:0000313" key="4">
    <source>
        <dbReference type="EMBL" id="MDP2521538.1"/>
    </source>
</evidence>
<keyword evidence="1 2" id="KW-0732">Signal</keyword>
<dbReference type="AlphaFoldDB" id="A0AAW7XEH1"/>
<gene>
    <name evidence="3" type="ORF">Q4490_04570</name>
    <name evidence="4" type="ORF">Q8W30_03045</name>
</gene>
<dbReference type="PANTHER" id="PTHR33376">
    <property type="match status" value="1"/>
</dbReference>
<name>A0AAW7XEH1_9GAMM</name>
<dbReference type="NCBIfam" id="NF037995">
    <property type="entry name" value="TRAP_S1"/>
    <property type="match status" value="1"/>
</dbReference>
<organism evidence="3 5">
    <name type="scientific">Neptunomonas phycophila</name>
    <dbReference type="NCBI Taxonomy" id="1572645"/>
    <lineage>
        <taxon>Bacteria</taxon>
        <taxon>Pseudomonadati</taxon>
        <taxon>Pseudomonadota</taxon>
        <taxon>Gammaproteobacteria</taxon>
        <taxon>Oceanospirillales</taxon>
        <taxon>Oceanospirillaceae</taxon>
        <taxon>Neptunomonas</taxon>
    </lineage>
</organism>
<feature type="signal peptide" evidence="2">
    <location>
        <begin position="1"/>
        <end position="22"/>
    </location>
</feature>
<dbReference type="GO" id="GO:0030288">
    <property type="term" value="C:outer membrane-bounded periplasmic space"/>
    <property type="evidence" value="ECO:0007669"/>
    <property type="project" value="InterPro"/>
</dbReference>
<keyword evidence="6" id="KW-1185">Reference proteome</keyword>
<comment type="caution">
    <text evidence="3">The sequence shown here is derived from an EMBL/GenBank/DDBJ whole genome shotgun (WGS) entry which is preliminary data.</text>
</comment>
<dbReference type="PANTHER" id="PTHR33376:SF2">
    <property type="entry name" value="DICARBOXYLATE-BINDING PERIPLASMIC PROTEIN"/>
    <property type="match status" value="1"/>
</dbReference>
<dbReference type="RefSeq" id="WP_075178543.1">
    <property type="nucleotide sequence ID" value="NZ_CAXHZV010000002.1"/>
</dbReference>
<protein>
    <submittedName>
        <fullName evidence="3">TRAP transporter substrate-binding protein</fullName>
    </submittedName>
</protein>
<accession>A0AAW7XEH1</accession>
<reference evidence="3" key="1">
    <citation type="submission" date="2023-07" db="EMBL/GenBank/DDBJ databases">
        <title>Genome content predicts the carbon catabolic preferences of heterotrophic bacteria.</title>
        <authorList>
            <person name="Gralka M."/>
        </authorList>
    </citation>
    <scope>NUCLEOTIDE SEQUENCE</scope>
    <source>
        <strain evidence="4">5G01</strain>
        <strain evidence="3">I2M16</strain>
    </source>
</reference>
<dbReference type="InterPro" id="IPR004682">
    <property type="entry name" value="TRAP_DctP"/>
</dbReference>
<dbReference type="PIRSF" id="PIRSF006470">
    <property type="entry name" value="DctB"/>
    <property type="match status" value="1"/>
</dbReference>
<dbReference type="Proteomes" id="UP001177341">
    <property type="component" value="Unassembled WGS sequence"/>
</dbReference>
<dbReference type="GO" id="GO:0055085">
    <property type="term" value="P:transmembrane transport"/>
    <property type="evidence" value="ECO:0007669"/>
    <property type="project" value="InterPro"/>
</dbReference>
<evidence type="ECO:0000256" key="1">
    <source>
        <dbReference type="ARBA" id="ARBA00022729"/>
    </source>
</evidence>
<dbReference type="CDD" id="cd13671">
    <property type="entry name" value="PBP2_TRAP_SBP_like_3"/>
    <property type="match status" value="1"/>
</dbReference>
<dbReference type="NCBIfam" id="TIGR00787">
    <property type="entry name" value="dctP"/>
    <property type="match status" value="1"/>
</dbReference>